<dbReference type="InterPro" id="IPR029058">
    <property type="entry name" value="AB_hydrolase_fold"/>
</dbReference>
<dbReference type="SUPFAM" id="SSF53474">
    <property type="entry name" value="alpha/beta-Hydrolases"/>
    <property type="match status" value="1"/>
</dbReference>
<comment type="caution">
    <text evidence="5">The sequence shown here is derived from an EMBL/GenBank/DDBJ whole genome shotgun (WGS) entry which is preliminary data.</text>
</comment>
<accession>A0ABQ6IM57</accession>
<dbReference type="PANTHER" id="PTHR43037">
    <property type="entry name" value="UNNAMED PRODUCT-RELATED"/>
    <property type="match status" value="1"/>
</dbReference>
<evidence type="ECO:0000256" key="3">
    <source>
        <dbReference type="SAM" id="SignalP"/>
    </source>
</evidence>
<proteinExistence type="predicted"/>
<dbReference type="InterPro" id="IPR010126">
    <property type="entry name" value="Esterase_phb"/>
</dbReference>
<dbReference type="Proteomes" id="UP001157126">
    <property type="component" value="Unassembled WGS sequence"/>
</dbReference>
<reference evidence="6" key="1">
    <citation type="journal article" date="2019" name="Int. J. Syst. Evol. Microbiol.">
        <title>The Global Catalogue of Microorganisms (GCM) 10K type strain sequencing project: providing services to taxonomists for standard genome sequencing and annotation.</title>
        <authorList>
            <consortium name="The Broad Institute Genomics Platform"/>
            <consortium name="The Broad Institute Genome Sequencing Center for Infectious Disease"/>
            <person name="Wu L."/>
            <person name="Ma J."/>
        </authorList>
    </citation>
    <scope>NUCLEOTIDE SEQUENCE [LARGE SCALE GENOMIC DNA]</scope>
    <source>
        <strain evidence="6">NBRC 113072</strain>
    </source>
</reference>
<dbReference type="EMBL" id="BSUO01000001">
    <property type="protein sequence ID" value="GMA38511.1"/>
    <property type="molecule type" value="Genomic_DNA"/>
</dbReference>
<protein>
    <recommendedName>
        <fullName evidence="4">Esterase Ig-like N-terminal domain-containing protein</fullName>
    </recommendedName>
</protein>
<keyword evidence="2" id="KW-0378">Hydrolase</keyword>
<evidence type="ECO:0000313" key="5">
    <source>
        <dbReference type="EMBL" id="GMA38511.1"/>
    </source>
</evidence>
<organism evidence="5 6">
    <name type="scientific">Mobilicoccus caccae</name>
    <dbReference type="NCBI Taxonomy" id="1859295"/>
    <lineage>
        <taxon>Bacteria</taxon>
        <taxon>Bacillati</taxon>
        <taxon>Actinomycetota</taxon>
        <taxon>Actinomycetes</taxon>
        <taxon>Micrococcales</taxon>
        <taxon>Dermatophilaceae</taxon>
        <taxon>Mobilicoccus</taxon>
    </lineage>
</organism>
<keyword evidence="6" id="KW-1185">Reference proteome</keyword>
<evidence type="ECO:0000256" key="2">
    <source>
        <dbReference type="ARBA" id="ARBA00022801"/>
    </source>
</evidence>
<feature type="domain" description="Esterase Ig-like N-terminal" evidence="4">
    <location>
        <begin position="45"/>
        <end position="162"/>
    </location>
</feature>
<dbReference type="Gene3D" id="3.40.50.1820">
    <property type="entry name" value="alpha/beta hydrolase"/>
    <property type="match status" value="1"/>
</dbReference>
<sequence>MKVRLFVSAVVSGLVVTGGVVPASASGGAQAPPAERPTTFLLDARVLDGGQQVVSVTLDLPEQMKVDPRSLTPSTFTVRAKGANPARGADTARFAGEYDLQRQVTGVRVNRAGDVVVDLAHGPKAQGASTFGWAPDAGRNVVLDLTYTITQAKPLKLRNGSSVTLKRFAQGSVVDREVDAFGAGMSSSGLKYRVYTPARKSGEGSKRPLVVWLHGGGEGGWSQSYHNDLPLIANRGALGFATREAQRTFGGAYVVAPQAWTRWLDDDTYDYTARLKSLIDEFARKHDVDTSRIYVAGASNGGYMASKLASAYPKAFAANVSICPVAVFTDQAAGTTRTVLTDAQLRRVRSTPTWIIYAKNDPVVDPVRNGRHMAEVIGNAVETVYPAVVRNGHEYDGHWTWIYAARNDPKTPQGTSLWTWMAQQQR</sequence>
<dbReference type="PANTHER" id="PTHR43037:SF1">
    <property type="entry name" value="BLL1128 PROTEIN"/>
    <property type="match status" value="1"/>
</dbReference>
<name>A0ABQ6IM57_9MICO</name>
<gene>
    <name evidence="5" type="ORF">GCM10025883_05560</name>
</gene>
<keyword evidence="1 3" id="KW-0732">Signal</keyword>
<dbReference type="Gene3D" id="2.60.40.2180">
    <property type="match status" value="1"/>
</dbReference>
<dbReference type="InterPro" id="IPR041172">
    <property type="entry name" value="EstA_Ig-like_N"/>
</dbReference>
<evidence type="ECO:0000259" key="4">
    <source>
        <dbReference type="Pfam" id="PF18435"/>
    </source>
</evidence>
<feature type="signal peptide" evidence="3">
    <location>
        <begin position="1"/>
        <end position="25"/>
    </location>
</feature>
<dbReference type="Pfam" id="PF10503">
    <property type="entry name" value="Esterase_PHB"/>
    <property type="match status" value="1"/>
</dbReference>
<evidence type="ECO:0000256" key="1">
    <source>
        <dbReference type="ARBA" id="ARBA00022729"/>
    </source>
</evidence>
<dbReference type="RefSeq" id="WP_284302577.1">
    <property type="nucleotide sequence ID" value="NZ_BSUO01000001.1"/>
</dbReference>
<feature type="chain" id="PRO_5046221286" description="Esterase Ig-like N-terminal domain-containing protein" evidence="3">
    <location>
        <begin position="26"/>
        <end position="426"/>
    </location>
</feature>
<evidence type="ECO:0000313" key="6">
    <source>
        <dbReference type="Proteomes" id="UP001157126"/>
    </source>
</evidence>
<dbReference type="InterPro" id="IPR050955">
    <property type="entry name" value="Plant_Biomass_Hydrol_Est"/>
</dbReference>
<dbReference type="Pfam" id="PF18435">
    <property type="entry name" value="EstA_Ig_like"/>
    <property type="match status" value="1"/>
</dbReference>